<sequence>MVFDLSGVIGVTSVRRSLLSRVFYSCMAMRDCTRERKRWGTLGWKRRGHGMAEGGSVEYGSVVVGGKGRSVVRGHRRALNHVVRTVVVVPELAMATLVPEDGRRCILLVSQCEISIHRVNISRRLVCGTSSCRLRRWQ</sequence>
<gene>
    <name evidence="1" type="ORF">PMAYCL1PPCAC_02529</name>
</gene>
<accession>A0AAN4Z2W8</accession>
<proteinExistence type="predicted"/>
<organism evidence="1 2">
    <name type="scientific">Pristionchus mayeri</name>
    <dbReference type="NCBI Taxonomy" id="1317129"/>
    <lineage>
        <taxon>Eukaryota</taxon>
        <taxon>Metazoa</taxon>
        <taxon>Ecdysozoa</taxon>
        <taxon>Nematoda</taxon>
        <taxon>Chromadorea</taxon>
        <taxon>Rhabditida</taxon>
        <taxon>Rhabditina</taxon>
        <taxon>Diplogasteromorpha</taxon>
        <taxon>Diplogasteroidea</taxon>
        <taxon>Neodiplogasteridae</taxon>
        <taxon>Pristionchus</taxon>
    </lineage>
</organism>
<dbReference type="AlphaFoldDB" id="A0AAN4Z2W8"/>
<dbReference type="Proteomes" id="UP001328107">
    <property type="component" value="Unassembled WGS sequence"/>
</dbReference>
<name>A0AAN4Z2W8_9BILA</name>
<dbReference type="EMBL" id="BTRK01000001">
    <property type="protein sequence ID" value="GMR32334.1"/>
    <property type="molecule type" value="Genomic_DNA"/>
</dbReference>
<reference evidence="2" key="1">
    <citation type="submission" date="2022-10" db="EMBL/GenBank/DDBJ databases">
        <title>Genome assembly of Pristionchus species.</title>
        <authorList>
            <person name="Yoshida K."/>
            <person name="Sommer R.J."/>
        </authorList>
    </citation>
    <scope>NUCLEOTIDE SEQUENCE [LARGE SCALE GENOMIC DNA]</scope>
    <source>
        <strain evidence="2">RS5460</strain>
    </source>
</reference>
<comment type="caution">
    <text evidence="1">The sequence shown here is derived from an EMBL/GenBank/DDBJ whole genome shotgun (WGS) entry which is preliminary data.</text>
</comment>
<protein>
    <submittedName>
        <fullName evidence="1">Uncharacterized protein</fullName>
    </submittedName>
</protein>
<evidence type="ECO:0000313" key="1">
    <source>
        <dbReference type="EMBL" id="GMR32334.1"/>
    </source>
</evidence>
<evidence type="ECO:0000313" key="2">
    <source>
        <dbReference type="Proteomes" id="UP001328107"/>
    </source>
</evidence>
<keyword evidence="2" id="KW-1185">Reference proteome</keyword>